<organism evidence="1 2">
    <name type="scientific">Meloidogyne floridensis</name>
    <dbReference type="NCBI Taxonomy" id="298350"/>
    <lineage>
        <taxon>Eukaryota</taxon>
        <taxon>Metazoa</taxon>
        <taxon>Ecdysozoa</taxon>
        <taxon>Nematoda</taxon>
        <taxon>Chromadorea</taxon>
        <taxon>Rhabditida</taxon>
        <taxon>Tylenchina</taxon>
        <taxon>Tylenchomorpha</taxon>
        <taxon>Tylenchoidea</taxon>
        <taxon>Meloidogynidae</taxon>
        <taxon>Meloidogyninae</taxon>
        <taxon>Meloidogyne</taxon>
    </lineage>
</organism>
<dbReference type="WBParaSite" id="scf7180000420993.g6082">
    <property type="protein sequence ID" value="scf7180000420993.g6082"/>
    <property type="gene ID" value="scf7180000420993.g6082"/>
</dbReference>
<dbReference type="Proteomes" id="UP000887560">
    <property type="component" value="Unplaced"/>
</dbReference>
<name>A0A915NWS1_9BILA</name>
<accession>A0A915NWS1</accession>
<evidence type="ECO:0000313" key="1">
    <source>
        <dbReference type="Proteomes" id="UP000887560"/>
    </source>
</evidence>
<keyword evidence="1" id="KW-1185">Reference proteome</keyword>
<protein>
    <submittedName>
        <fullName evidence="2">Uncharacterized protein</fullName>
    </submittedName>
</protein>
<reference evidence="2" key="1">
    <citation type="submission" date="2022-11" db="UniProtKB">
        <authorList>
            <consortium name="WormBaseParasite"/>
        </authorList>
    </citation>
    <scope>IDENTIFICATION</scope>
</reference>
<dbReference type="AlphaFoldDB" id="A0A915NWS1"/>
<sequence>MDISIFEYLQDQRRGEHARQKQIQDHLNHKEFVEENQNEIKNDWKAMKDLLQFEKMIENASSEDTPLNKIMLTRAEFGSLNSNLLGLDGEEAYEKLEEKFKQFLGQLHFERLEKLLPELFKNAINSMKTENNGHIHIGKLLEIKKKIRSVLGDLFFAKFELKESFLFRLDIVEESEQIRLFVRLFSNIPDYSKLSKEYFILFNSAAFDTLSKH</sequence>
<evidence type="ECO:0000313" key="2">
    <source>
        <dbReference type="WBParaSite" id="scf7180000420993.g6082"/>
    </source>
</evidence>
<proteinExistence type="predicted"/>